<feature type="region of interest" description="Disordered" evidence="1">
    <location>
        <begin position="518"/>
        <end position="545"/>
    </location>
</feature>
<gene>
    <name evidence="2" type="ORF">MGAL_10B034580</name>
</gene>
<comment type="caution">
    <text evidence="2">The sequence shown here is derived from an EMBL/GenBank/DDBJ whole genome shotgun (WGS) entry which is preliminary data.</text>
</comment>
<evidence type="ECO:0000313" key="3">
    <source>
        <dbReference type="Proteomes" id="UP000596742"/>
    </source>
</evidence>
<feature type="region of interest" description="Disordered" evidence="1">
    <location>
        <begin position="135"/>
        <end position="182"/>
    </location>
</feature>
<proteinExistence type="predicted"/>
<sequence>MCSSLAGGRYRKEEEEEEDEMPLNYPTRLVCRGKVNDRGFCNEDGEYTWKNGRIILQLVNESWTISVEYEAIQKYVELSSNIICGLSCTSELKIQLRPSGGSTAHCMTFNFKPHANKEEQDMRKVYKKLLQIQNKKDVQPAQNKTMTNRLPFKQIDENRDKPGDNQSKQLPSNTSKIQKPRNSLSPLVCRGKIKCFRSDPTKLPWRSGSLSVELYQGKWTLTLDYDIRQSVTQKCYELRPDTVKTIDCLTQLRLTLELGQKSFLYFHLIPMKSAEEEKMKNIYEKLLEIQKMKAVPTVIKNMSDSEDENFKEYEIEPTQCKVQPGRISPRQPKVTTMPERISPMEITLNQNLDKEALEHVEISPYETEITADTEIYNIPACQNLISTDTDSSSKVPLTQTTQLKCSGKMKLVGEELCLPKWRDDGTLKMKCVDGSWKMDLNYYVIGDGMIIMKYNVSTGTIIKVTCKSQLTVQFKPADSLPVIVHLRPYTVNDRNNMIKVFHKLREIQRNEVNQPAVISNKRSVSDLSQQESKEDTSGKRMKTLPDSSEGLTVIQAGATLNEELIRVLERAATKPTIIQTCSQNAQDLNKDDMKSIADLCRNCKHDKILVTHRTAKVVSFAKFLAKQDLHKTILLAADDLELTADFNVGYTLGVLQCLSERDIYIIRDGKLIHWSKVSHDIA</sequence>
<feature type="compositionally biased region" description="Polar residues" evidence="1">
    <location>
        <begin position="164"/>
        <end position="182"/>
    </location>
</feature>
<name>A0A8B6FCY5_MYTGA</name>
<protein>
    <submittedName>
        <fullName evidence="2">Uncharacterized protein</fullName>
    </submittedName>
</protein>
<feature type="compositionally biased region" description="Basic and acidic residues" evidence="1">
    <location>
        <begin position="154"/>
        <end position="163"/>
    </location>
</feature>
<dbReference type="Proteomes" id="UP000596742">
    <property type="component" value="Unassembled WGS sequence"/>
</dbReference>
<dbReference type="OrthoDB" id="6120398at2759"/>
<keyword evidence="3" id="KW-1185">Reference proteome</keyword>
<organism evidence="2 3">
    <name type="scientific">Mytilus galloprovincialis</name>
    <name type="common">Mediterranean mussel</name>
    <dbReference type="NCBI Taxonomy" id="29158"/>
    <lineage>
        <taxon>Eukaryota</taxon>
        <taxon>Metazoa</taxon>
        <taxon>Spiralia</taxon>
        <taxon>Lophotrochozoa</taxon>
        <taxon>Mollusca</taxon>
        <taxon>Bivalvia</taxon>
        <taxon>Autobranchia</taxon>
        <taxon>Pteriomorphia</taxon>
        <taxon>Mytilida</taxon>
        <taxon>Mytiloidea</taxon>
        <taxon>Mytilidae</taxon>
        <taxon>Mytilinae</taxon>
        <taxon>Mytilus</taxon>
    </lineage>
</organism>
<feature type="compositionally biased region" description="Polar residues" evidence="1">
    <location>
        <begin position="518"/>
        <end position="530"/>
    </location>
</feature>
<dbReference type="AlphaFoldDB" id="A0A8B6FCY5"/>
<evidence type="ECO:0000313" key="2">
    <source>
        <dbReference type="EMBL" id="VDI46801.1"/>
    </source>
</evidence>
<reference evidence="2" key="1">
    <citation type="submission" date="2018-11" db="EMBL/GenBank/DDBJ databases">
        <authorList>
            <person name="Alioto T."/>
            <person name="Alioto T."/>
        </authorList>
    </citation>
    <scope>NUCLEOTIDE SEQUENCE</scope>
</reference>
<evidence type="ECO:0000256" key="1">
    <source>
        <dbReference type="SAM" id="MobiDB-lite"/>
    </source>
</evidence>
<dbReference type="EMBL" id="UYJE01006536">
    <property type="protein sequence ID" value="VDI46801.1"/>
    <property type="molecule type" value="Genomic_DNA"/>
</dbReference>
<feature type="region of interest" description="Disordered" evidence="1">
    <location>
        <begin position="1"/>
        <end position="21"/>
    </location>
</feature>
<accession>A0A8B6FCY5</accession>